<dbReference type="Pfam" id="PF03853">
    <property type="entry name" value="YjeF_N"/>
    <property type="match status" value="1"/>
</dbReference>
<dbReference type="GO" id="GO:0052855">
    <property type="term" value="F:ADP-dependent NAD(P)H-hydrate dehydratase activity"/>
    <property type="evidence" value="ECO:0007669"/>
    <property type="project" value="UniProtKB-EC"/>
</dbReference>
<evidence type="ECO:0000259" key="21">
    <source>
        <dbReference type="PROSITE" id="PS51383"/>
    </source>
</evidence>
<evidence type="ECO:0000256" key="18">
    <source>
        <dbReference type="ARBA" id="ARBA00032624"/>
    </source>
</evidence>
<accession>A0A644T594</accession>
<keyword evidence="8" id="KW-0479">Metal-binding</keyword>
<dbReference type="InterPro" id="IPR030677">
    <property type="entry name" value="Nnr"/>
</dbReference>
<dbReference type="EC" id="5.1.99.6" evidence="6"/>
<evidence type="ECO:0000256" key="8">
    <source>
        <dbReference type="ARBA" id="ARBA00022723"/>
    </source>
</evidence>
<dbReference type="Gene3D" id="3.40.1190.20">
    <property type="match status" value="1"/>
</dbReference>
<dbReference type="InterPro" id="IPR036652">
    <property type="entry name" value="YjeF_N_dom_sf"/>
</dbReference>
<evidence type="ECO:0000256" key="16">
    <source>
        <dbReference type="ARBA" id="ARBA00023268"/>
    </source>
</evidence>
<dbReference type="HAMAP" id="MF_01965">
    <property type="entry name" value="NADHX_dehydratase"/>
    <property type="match status" value="1"/>
</dbReference>
<evidence type="ECO:0000256" key="1">
    <source>
        <dbReference type="ARBA" id="ARBA00000013"/>
    </source>
</evidence>
<evidence type="ECO:0000256" key="9">
    <source>
        <dbReference type="ARBA" id="ARBA00022741"/>
    </source>
</evidence>
<evidence type="ECO:0000256" key="10">
    <source>
        <dbReference type="ARBA" id="ARBA00022840"/>
    </source>
</evidence>
<dbReference type="GO" id="GO:0110051">
    <property type="term" value="P:metabolite repair"/>
    <property type="evidence" value="ECO:0007669"/>
    <property type="project" value="TreeGrafter"/>
</dbReference>
<dbReference type="Gene3D" id="3.40.50.10260">
    <property type="entry name" value="YjeF N-terminal domain"/>
    <property type="match status" value="1"/>
</dbReference>
<evidence type="ECO:0000256" key="6">
    <source>
        <dbReference type="ARBA" id="ARBA00012228"/>
    </source>
</evidence>
<evidence type="ECO:0000256" key="7">
    <source>
        <dbReference type="ARBA" id="ARBA00013129"/>
    </source>
</evidence>
<dbReference type="NCBIfam" id="TIGR00197">
    <property type="entry name" value="yjeF_nterm"/>
    <property type="match status" value="1"/>
</dbReference>
<dbReference type="PANTHER" id="PTHR12592">
    <property type="entry name" value="ATP-DEPENDENT (S)-NAD(P)H-HYDRATE DEHYDRATASE FAMILY MEMBER"/>
    <property type="match status" value="1"/>
</dbReference>
<comment type="function">
    <text evidence="17">Bifunctional enzyme that catalyzes the epimerization of the S- and R-forms of NAD(P)HX and the dehydration of the S-form of NAD(P)HX at the expense of ADP, which is converted to AMP. This allows the repair of both epimers of NAD(P)HX, a damaged form of NAD(P)H that is a result of enzymatic or heat-dependent hydration.</text>
</comment>
<evidence type="ECO:0000256" key="19">
    <source>
        <dbReference type="ARBA" id="ARBA00048238"/>
    </source>
</evidence>
<evidence type="ECO:0000256" key="2">
    <source>
        <dbReference type="ARBA" id="ARBA00000909"/>
    </source>
</evidence>
<proteinExistence type="inferred from homology"/>
<keyword evidence="11" id="KW-0521">NADP</keyword>
<keyword evidence="9" id="KW-0547">Nucleotide-binding</keyword>
<organism evidence="23">
    <name type="scientific">bioreactor metagenome</name>
    <dbReference type="NCBI Taxonomy" id="1076179"/>
    <lineage>
        <taxon>unclassified sequences</taxon>
        <taxon>metagenomes</taxon>
        <taxon>ecological metagenomes</taxon>
    </lineage>
</organism>
<evidence type="ECO:0000256" key="11">
    <source>
        <dbReference type="ARBA" id="ARBA00022857"/>
    </source>
</evidence>
<dbReference type="HAMAP" id="MF_01966">
    <property type="entry name" value="NADHX_epimerase"/>
    <property type="match status" value="1"/>
</dbReference>
<dbReference type="EC" id="4.2.1.136" evidence="7"/>
<evidence type="ECO:0000256" key="12">
    <source>
        <dbReference type="ARBA" id="ARBA00022958"/>
    </source>
</evidence>
<evidence type="ECO:0000313" key="23">
    <source>
        <dbReference type="EMBL" id="MPL62010.1"/>
    </source>
</evidence>
<dbReference type="GO" id="GO:0005524">
    <property type="term" value="F:ATP binding"/>
    <property type="evidence" value="ECO:0007669"/>
    <property type="project" value="UniProtKB-KW"/>
</dbReference>
<evidence type="ECO:0000256" key="17">
    <source>
        <dbReference type="ARBA" id="ARBA00025153"/>
    </source>
</evidence>
<comment type="similarity">
    <text evidence="5">In the C-terminal section; belongs to the NnrD/CARKD family.</text>
</comment>
<feature type="domain" description="YjeF N-terminal" evidence="22">
    <location>
        <begin position="6"/>
        <end position="230"/>
    </location>
</feature>
<dbReference type="SUPFAM" id="SSF64153">
    <property type="entry name" value="YjeF N-terminal domain-like"/>
    <property type="match status" value="1"/>
</dbReference>
<dbReference type="EMBL" id="VSSQ01000016">
    <property type="protein sequence ID" value="MPL62010.1"/>
    <property type="molecule type" value="Genomic_DNA"/>
</dbReference>
<evidence type="ECO:0000259" key="22">
    <source>
        <dbReference type="PROSITE" id="PS51385"/>
    </source>
</evidence>
<dbReference type="PROSITE" id="PS51385">
    <property type="entry name" value="YJEF_N"/>
    <property type="match status" value="1"/>
</dbReference>
<name>A0A644T594_9ZZZZ</name>
<gene>
    <name evidence="23" type="primary">nnr_3</name>
    <name evidence="23" type="ORF">SDC9_07600</name>
</gene>
<keyword evidence="10" id="KW-0067">ATP-binding</keyword>
<comment type="catalytic activity">
    <reaction evidence="2">
        <text>(6R)-NADPHX = (6S)-NADPHX</text>
        <dbReference type="Rhea" id="RHEA:32227"/>
        <dbReference type="ChEBI" id="CHEBI:64076"/>
        <dbReference type="ChEBI" id="CHEBI:64077"/>
        <dbReference type="EC" id="5.1.99.6"/>
    </reaction>
</comment>
<dbReference type="GO" id="GO:0046872">
    <property type="term" value="F:metal ion binding"/>
    <property type="evidence" value="ECO:0007669"/>
    <property type="project" value="UniProtKB-KW"/>
</dbReference>
<comment type="cofactor">
    <cofactor evidence="3">
        <name>K(+)</name>
        <dbReference type="ChEBI" id="CHEBI:29103"/>
    </cofactor>
</comment>
<feature type="domain" description="YjeF C-terminal" evidence="21">
    <location>
        <begin position="232"/>
        <end position="524"/>
    </location>
</feature>
<evidence type="ECO:0000256" key="14">
    <source>
        <dbReference type="ARBA" id="ARBA00023235"/>
    </source>
</evidence>
<dbReference type="AlphaFoldDB" id="A0A644T594"/>
<evidence type="ECO:0000256" key="20">
    <source>
        <dbReference type="ARBA" id="ARBA00049209"/>
    </source>
</evidence>
<dbReference type="Pfam" id="PF01256">
    <property type="entry name" value="Carb_kinase"/>
    <property type="match status" value="1"/>
</dbReference>
<dbReference type="PIRSF" id="PIRSF017184">
    <property type="entry name" value="Nnr"/>
    <property type="match status" value="1"/>
</dbReference>
<dbReference type="InterPro" id="IPR000631">
    <property type="entry name" value="CARKD"/>
</dbReference>
<keyword evidence="13" id="KW-0520">NAD</keyword>
<evidence type="ECO:0000256" key="3">
    <source>
        <dbReference type="ARBA" id="ARBA00001958"/>
    </source>
</evidence>
<keyword evidence="12" id="KW-0630">Potassium</keyword>
<comment type="similarity">
    <text evidence="4">In the N-terminal section; belongs to the NnrE/AIBP family.</text>
</comment>
<dbReference type="CDD" id="cd01171">
    <property type="entry name" value="YXKO-related"/>
    <property type="match status" value="1"/>
</dbReference>
<evidence type="ECO:0000256" key="13">
    <source>
        <dbReference type="ARBA" id="ARBA00023027"/>
    </source>
</evidence>
<reference evidence="23" key="1">
    <citation type="submission" date="2019-08" db="EMBL/GenBank/DDBJ databases">
        <authorList>
            <person name="Kucharzyk K."/>
            <person name="Murdoch R.W."/>
            <person name="Higgins S."/>
            <person name="Loffler F."/>
        </authorList>
    </citation>
    <scope>NUCLEOTIDE SEQUENCE</scope>
</reference>
<evidence type="ECO:0000256" key="5">
    <source>
        <dbReference type="ARBA" id="ARBA00009524"/>
    </source>
</evidence>
<evidence type="ECO:0000256" key="15">
    <source>
        <dbReference type="ARBA" id="ARBA00023239"/>
    </source>
</evidence>
<keyword evidence="14" id="KW-0413">Isomerase</keyword>
<sequence>MDPIDMIVTDINCEDLGLSRLCLMENAGKCLSDEISTLSTFTFSKPVKIAIFTGSGGNGGDGFVAARHLLNRGFEVEIFMLAKPRDIKSIDAQINFEILQNMVPHISRLNITELNDSTDIEMIEIAKSQNFSEYIIIDGILGTGIKGNLGKKVKKAIEVINRSNALKVSIDVPSGMDPLTGEIEDIAVKPEYTLTFHRVKTGVKKASLTDKSSVGGLIISDIGIPIEAEIFVGSGDLIRLKNRRDDSHKGNNGKILIIGGNKDYHGAPTIAGLSALSSGADLVYIATPKSACLAIKQESPNLIVKGLSGENEDYLSLDNLDEILDIINNHNIDAILMGPGAGLNDETGKLFNILAKKIEIPLVLDADALKLINPTLIKNREDVIITPHFNELNVFFDDFIEDSENLSILDIGGDYDKFNESLSNFQVITRNINGTVILKGKYDIIFKGNKFRINKTGNSGMTVGGTGDSLAGIAASILSQGLDGYNAGSLAAYLNGKAGDLAKEEYGNGFLASHLSEFLGLLME</sequence>
<dbReference type="PANTHER" id="PTHR12592:SF0">
    <property type="entry name" value="ATP-DEPENDENT (S)-NAD(P)H-HYDRATE DEHYDRATASE"/>
    <property type="match status" value="1"/>
</dbReference>
<keyword evidence="15" id="KW-0456">Lyase</keyword>
<comment type="catalytic activity">
    <reaction evidence="1">
        <text>(6R)-NADHX = (6S)-NADHX</text>
        <dbReference type="Rhea" id="RHEA:32215"/>
        <dbReference type="ChEBI" id="CHEBI:64074"/>
        <dbReference type="ChEBI" id="CHEBI:64075"/>
        <dbReference type="EC" id="5.1.99.6"/>
    </reaction>
</comment>
<dbReference type="InterPro" id="IPR029056">
    <property type="entry name" value="Ribokinase-like"/>
</dbReference>
<comment type="catalytic activity">
    <reaction evidence="19">
        <text>(6S)-NADHX + ADP = AMP + phosphate + NADH + H(+)</text>
        <dbReference type="Rhea" id="RHEA:32223"/>
        <dbReference type="ChEBI" id="CHEBI:15378"/>
        <dbReference type="ChEBI" id="CHEBI:43474"/>
        <dbReference type="ChEBI" id="CHEBI:57945"/>
        <dbReference type="ChEBI" id="CHEBI:64074"/>
        <dbReference type="ChEBI" id="CHEBI:456215"/>
        <dbReference type="ChEBI" id="CHEBI:456216"/>
        <dbReference type="EC" id="4.2.1.136"/>
    </reaction>
</comment>
<comment type="catalytic activity">
    <reaction evidence="20">
        <text>(6S)-NADPHX + ADP = AMP + phosphate + NADPH + H(+)</text>
        <dbReference type="Rhea" id="RHEA:32235"/>
        <dbReference type="ChEBI" id="CHEBI:15378"/>
        <dbReference type="ChEBI" id="CHEBI:43474"/>
        <dbReference type="ChEBI" id="CHEBI:57783"/>
        <dbReference type="ChEBI" id="CHEBI:64076"/>
        <dbReference type="ChEBI" id="CHEBI:456215"/>
        <dbReference type="ChEBI" id="CHEBI:456216"/>
        <dbReference type="EC" id="4.2.1.136"/>
    </reaction>
</comment>
<protein>
    <recommendedName>
        <fullName evidence="18">Nicotinamide nucleotide repair protein</fullName>
        <ecNumber evidence="7">4.2.1.136</ecNumber>
        <ecNumber evidence="6">5.1.99.6</ecNumber>
    </recommendedName>
</protein>
<dbReference type="SUPFAM" id="SSF53613">
    <property type="entry name" value="Ribokinase-like"/>
    <property type="match status" value="1"/>
</dbReference>
<evidence type="ECO:0000256" key="4">
    <source>
        <dbReference type="ARBA" id="ARBA00006001"/>
    </source>
</evidence>
<dbReference type="NCBIfam" id="TIGR00196">
    <property type="entry name" value="yjeF_cterm"/>
    <property type="match status" value="1"/>
</dbReference>
<dbReference type="GO" id="GO:0052856">
    <property type="term" value="F:NAD(P)HX epimerase activity"/>
    <property type="evidence" value="ECO:0007669"/>
    <property type="project" value="UniProtKB-EC"/>
</dbReference>
<dbReference type="PROSITE" id="PS51383">
    <property type="entry name" value="YJEF_C_3"/>
    <property type="match status" value="1"/>
</dbReference>
<comment type="caution">
    <text evidence="23">The sequence shown here is derived from an EMBL/GenBank/DDBJ whole genome shotgun (WGS) entry which is preliminary data.</text>
</comment>
<dbReference type="InterPro" id="IPR004443">
    <property type="entry name" value="YjeF_N_dom"/>
</dbReference>
<keyword evidence="16" id="KW-0511">Multifunctional enzyme</keyword>